<dbReference type="Proteomes" id="UP001642464">
    <property type="component" value="Unassembled WGS sequence"/>
</dbReference>
<comment type="caution">
    <text evidence="4">The sequence shown here is derived from an EMBL/GenBank/DDBJ whole genome shotgun (WGS) entry which is preliminary data.</text>
</comment>
<feature type="transmembrane region" description="Helical" evidence="2">
    <location>
        <begin position="115"/>
        <end position="132"/>
    </location>
</feature>
<name>A0ABP0P1W9_9DINO</name>
<gene>
    <name evidence="4" type="ORF">SCF082_LOCUS34933</name>
</gene>
<accession>A0ABP0P1W9</accession>
<dbReference type="EMBL" id="CAXAMM010032635">
    <property type="protein sequence ID" value="CAK9070017.1"/>
    <property type="molecule type" value="Genomic_DNA"/>
</dbReference>
<dbReference type="InterPro" id="IPR011701">
    <property type="entry name" value="MFS"/>
</dbReference>
<evidence type="ECO:0000313" key="5">
    <source>
        <dbReference type="Proteomes" id="UP001642464"/>
    </source>
</evidence>
<dbReference type="Pfam" id="PF07690">
    <property type="entry name" value="MFS_1"/>
    <property type="match status" value="1"/>
</dbReference>
<comment type="subcellular location">
    <subcellularLocation>
        <location evidence="1">Membrane</location>
        <topology evidence="1">Multi-pass membrane protein</topology>
    </subcellularLocation>
</comment>
<dbReference type="PANTHER" id="PTHR23528">
    <property type="match status" value="1"/>
</dbReference>
<protein>
    <submittedName>
        <fullName evidence="4">Glucuronide carrier protein homolog</fullName>
    </submittedName>
</protein>
<evidence type="ECO:0000256" key="2">
    <source>
        <dbReference type="SAM" id="Phobius"/>
    </source>
</evidence>
<feature type="transmembrane region" description="Helical" evidence="2">
    <location>
        <begin position="257"/>
        <end position="276"/>
    </location>
</feature>
<feature type="transmembrane region" description="Helical" evidence="2">
    <location>
        <begin position="180"/>
        <end position="198"/>
    </location>
</feature>
<feature type="transmembrane region" description="Helical" evidence="2">
    <location>
        <begin position="152"/>
        <end position="168"/>
    </location>
</feature>
<keyword evidence="2" id="KW-0472">Membrane</keyword>
<feature type="transmembrane region" description="Helical" evidence="2">
    <location>
        <begin position="488"/>
        <end position="510"/>
    </location>
</feature>
<feature type="transmembrane region" description="Helical" evidence="2">
    <location>
        <begin position="308"/>
        <end position="332"/>
    </location>
</feature>
<reference evidence="4 5" key="1">
    <citation type="submission" date="2024-02" db="EMBL/GenBank/DDBJ databases">
        <authorList>
            <person name="Chen Y."/>
            <person name="Shah S."/>
            <person name="Dougan E. K."/>
            <person name="Thang M."/>
            <person name="Chan C."/>
        </authorList>
    </citation>
    <scope>NUCLEOTIDE SEQUENCE [LARGE SCALE GENOMIC DNA]</scope>
</reference>
<keyword evidence="5" id="KW-1185">Reference proteome</keyword>
<dbReference type="PANTHER" id="PTHR23528:SF1">
    <property type="entry name" value="MAJOR FACILITATOR SUPERFAMILY (MFS) PROFILE DOMAIN-CONTAINING PROTEIN"/>
    <property type="match status" value="1"/>
</dbReference>
<dbReference type="InterPro" id="IPR020846">
    <property type="entry name" value="MFS_dom"/>
</dbReference>
<feature type="transmembrane region" description="Helical" evidence="2">
    <location>
        <begin position="378"/>
        <end position="395"/>
    </location>
</feature>
<dbReference type="InterPro" id="IPR036259">
    <property type="entry name" value="MFS_trans_sf"/>
</dbReference>
<feature type="domain" description="Major facilitator superfamily (MFS) profile" evidence="3">
    <location>
        <begin position="307"/>
        <end position="514"/>
    </location>
</feature>
<organism evidence="4 5">
    <name type="scientific">Durusdinium trenchii</name>
    <dbReference type="NCBI Taxonomy" id="1381693"/>
    <lineage>
        <taxon>Eukaryota</taxon>
        <taxon>Sar</taxon>
        <taxon>Alveolata</taxon>
        <taxon>Dinophyceae</taxon>
        <taxon>Suessiales</taxon>
        <taxon>Symbiodiniaceae</taxon>
        <taxon>Durusdinium</taxon>
    </lineage>
</organism>
<dbReference type="PROSITE" id="PS50850">
    <property type="entry name" value="MFS"/>
    <property type="match status" value="1"/>
</dbReference>
<evidence type="ECO:0000256" key="1">
    <source>
        <dbReference type="ARBA" id="ARBA00004141"/>
    </source>
</evidence>
<feature type="transmembrane region" description="Helical" evidence="2">
    <location>
        <begin position="407"/>
        <end position="425"/>
    </location>
</feature>
<feature type="transmembrane region" description="Helical" evidence="2">
    <location>
        <begin position="85"/>
        <end position="103"/>
    </location>
</feature>
<proteinExistence type="predicted"/>
<dbReference type="Gene3D" id="1.20.1250.20">
    <property type="entry name" value="MFS general substrate transporter like domains"/>
    <property type="match status" value="2"/>
</dbReference>
<dbReference type="SUPFAM" id="SSF103473">
    <property type="entry name" value="MFS general substrate transporter"/>
    <property type="match status" value="1"/>
</dbReference>
<sequence length="514" mass="56092">TFDVGSITQWDPRLQPILHRIHAGERTKAEFQLLREKTLGEDGHVPLATSCKSKQLAQAYHACQESGALPHSSEKVVQHRWAEVTLFQFVYSMINTGMGLCVLPQEADRLNNAAGSLWVGIYLAVCGSAQLICPLAGKLSDRHASRWGRRRPFIATGSVLSILALFCLREASIRSWPLTYLVALLVAQLALNLAFSAHNGLPADLYNENGGGSPKDHEEKDTVGVVSAFVAMHTFLGSLFAILVIISTHEMPVHVQYSCYMMALAFACVVVCQAANEDSTLHRENTTAITAAEVFGSFTLDPSVDKDFLWVCIGRLFYYVSTSVTVFLYYYLRDILNIDDESELRIKLASLMIAAQVVGAMVSVPAGRSSNILGRKPVIYIGCSIMSLTFLLYIWAPLMPEDVRWHLVLAAGMCYGLGSGIYVSVDYALALDCLPQGKTTAEAFGLWGVAGFLGCTLGPIVSGLLLAANQVSSHHTNSFVSHYAYHGYVIVMLTVGVFMNVFVLGATYLIKGTQ</sequence>
<feature type="non-terminal residue" evidence="4">
    <location>
        <position position="1"/>
    </location>
</feature>
<evidence type="ECO:0000313" key="4">
    <source>
        <dbReference type="EMBL" id="CAK9070017.1"/>
    </source>
</evidence>
<feature type="transmembrane region" description="Helical" evidence="2">
    <location>
        <begin position="223"/>
        <end position="245"/>
    </location>
</feature>
<feature type="transmembrane region" description="Helical" evidence="2">
    <location>
        <begin position="445"/>
        <end position="467"/>
    </location>
</feature>
<keyword evidence="2" id="KW-1133">Transmembrane helix</keyword>
<evidence type="ECO:0000259" key="3">
    <source>
        <dbReference type="PROSITE" id="PS50850"/>
    </source>
</evidence>
<keyword evidence="2" id="KW-0812">Transmembrane</keyword>